<protein>
    <submittedName>
        <fullName evidence="1">Uncharacterized protein</fullName>
    </submittedName>
</protein>
<accession>A0ABQ1NI91</accession>
<organism evidence="1 2">
    <name type="scientific">Enterococcus wangshanyuanii</name>
    <dbReference type="NCBI Taxonomy" id="2005703"/>
    <lineage>
        <taxon>Bacteria</taxon>
        <taxon>Bacillati</taxon>
        <taxon>Bacillota</taxon>
        <taxon>Bacilli</taxon>
        <taxon>Lactobacillales</taxon>
        <taxon>Enterococcaceae</taxon>
        <taxon>Enterococcus</taxon>
    </lineage>
</organism>
<proteinExistence type="predicted"/>
<dbReference type="RefSeq" id="WP_088268367.1">
    <property type="nucleotide sequence ID" value="NZ_BMKI01000001.1"/>
</dbReference>
<evidence type="ECO:0000313" key="1">
    <source>
        <dbReference type="EMBL" id="GGC77932.1"/>
    </source>
</evidence>
<gene>
    <name evidence="1" type="ORF">GCM10011573_04470</name>
</gene>
<reference evidence="2" key="1">
    <citation type="journal article" date="2019" name="Int. J. Syst. Evol. Microbiol.">
        <title>The Global Catalogue of Microorganisms (GCM) 10K type strain sequencing project: providing services to taxonomists for standard genome sequencing and annotation.</title>
        <authorList>
            <consortium name="The Broad Institute Genomics Platform"/>
            <consortium name="The Broad Institute Genome Sequencing Center for Infectious Disease"/>
            <person name="Wu L."/>
            <person name="Ma J."/>
        </authorList>
    </citation>
    <scope>NUCLEOTIDE SEQUENCE [LARGE SCALE GENOMIC DNA]</scope>
    <source>
        <strain evidence="2">CGMCC 1.15942</strain>
    </source>
</reference>
<name>A0ABQ1NI91_9ENTE</name>
<dbReference type="Proteomes" id="UP000630615">
    <property type="component" value="Unassembled WGS sequence"/>
</dbReference>
<sequence>MRIYIETNGEKTSFGYRELAEKMWFKEKNGKELEISHAGNDESLQNNFELAVSLDKWLNDKRWSKVETKIYFEYIELKLLSDRNIIEIVSTHTEIMTIDKRAMYIMIVEIAKELDGKISEDNMNTWLTVDEFKKKHQVVLNRTYEEANEISLKEAPRMEAIEEPWDDIE</sequence>
<dbReference type="EMBL" id="BMKI01000001">
    <property type="protein sequence ID" value="GGC77932.1"/>
    <property type="molecule type" value="Genomic_DNA"/>
</dbReference>
<evidence type="ECO:0000313" key="2">
    <source>
        <dbReference type="Proteomes" id="UP000630615"/>
    </source>
</evidence>
<comment type="caution">
    <text evidence="1">The sequence shown here is derived from an EMBL/GenBank/DDBJ whole genome shotgun (WGS) entry which is preliminary data.</text>
</comment>
<keyword evidence="2" id="KW-1185">Reference proteome</keyword>